<dbReference type="SUPFAM" id="SSF53335">
    <property type="entry name" value="S-adenosyl-L-methionine-dependent methyltransferases"/>
    <property type="match status" value="1"/>
</dbReference>
<dbReference type="AlphaFoldDB" id="A0A5C6RWH4"/>
<evidence type="ECO:0000313" key="6">
    <source>
        <dbReference type="Proteomes" id="UP000321721"/>
    </source>
</evidence>
<dbReference type="InterPro" id="IPR029063">
    <property type="entry name" value="SAM-dependent_MTases_sf"/>
</dbReference>
<comment type="caution">
    <text evidence="5">The sequence shown here is derived from an EMBL/GenBank/DDBJ whole genome shotgun (WGS) entry which is preliminary data.</text>
</comment>
<evidence type="ECO:0000313" key="5">
    <source>
        <dbReference type="EMBL" id="TXB66681.1"/>
    </source>
</evidence>
<name>A0A5C6RWH4_9FLAO</name>
<dbReference type="EMBL" id="VOOS01000001">
    <property type="protein sequence ID" value="TXB66681.1"/>
    <property type="molecule type" value="Genomic_DNA"/>
</dbReference>
<dbReference type="PANTHER" id="PTHR32183">
    <property type="match status" value="1"/>
</dbReference>
<evidence type="ECO:0000256" key="1">
    <source>
        <dbReference type="ARBA" id="ARBA00022553"/>
    </source>
</evidence>
<dbReference type="PROSITE" id="PS51585">
    <property type="entry name" value="SAM_MT_TPMT"/>
    <property type="match status" value="1"/>
</dbReference>
<dbReference type="CDD" id="cd02440">
    <property type="entry name" value="AdoMet_MTases"/>
    <property type="match status" value="1"/>
</dbReference>
<dbReference type="InterPro" id="IPR008854">
    <property type="entry name" value="TPMT"/>
</dbReference>
<gene>
    <name evidence="5" type="ORF">FRY74_00420</name>
</gene>
<dbReference type="Pfam" id="PF05724">
    <property type="entry name" value="TPMT"/>
    <property type="match status" value="1"/>
</dbReference>
<reference evidence="5 6" key="1">
    <citation type="submission" date="2019-08" db="EMBL/GenBank/DDBJ databases">
        <title>Genome of Vicingus serpentipes NCIMB 15042.</title>
        <authorList>
            <person name="Bowman J.P."/>
        </authorList>
    </citation>
    <scope>NUCLEOTIDE SEQUENCE [LARGE SCALE GENOMIC DNA]</scope>
    <source>
        <strain evidence="5 6">NCIMB 15042</strain>
    </source>
</reference>
<accession>A0A5C6RWH4</accession>
<sequence>MVNLNANYWNNKYKKKDQGWDIGYISPPLKEYIDQLQNKNLKILIPGCGNAYEAEYLYNSGFNNLSVIDFSHIALDNLKKRIPSISSDHLICDDFFNHISKYDLIIEQTFFCAITPNLRSKYAKHMFELLNENGKLVGLLFNDKLNDDKPPFGGNKDEYLKYFSPYFDINIMDIAYNSISPRMDKELFINLSKK</sequence>
<keyword evidence="3 5" id="KW-0808">Transferase</keyword>
<evidence type="ECO:0000256" key="3">
    <source>
        <dbReference type="ARBA" id="ARBA00022679"/>
    </source>
</evidence>
<keyword evidence="1" id="KW-0597">Phosphoprotein</keyword>
<keyword evidence="2 5" id="KW-0489">Methyltransferase</keyword>
<keyword evidence="4" id="KW-0949">S-adenosyl-L-methionine</keyword>
<dbReference type="GO" id="GO:0008757">
    <property type="term" value="F:S-adenosylmethionine-dependent methyltransferase activity"/>
    <property type="evidence" value="ECO:0007669"/>
    <property type="project" value="InterPro"/>
</dbReference>
<dbReference type="PANTHER" id="PTHR32183:SF11">
    <property type="entry name" value="THIOL METHYLTRANSFERASE 2-RELATED"/>
    <property type="match status" value="1"/>
</dbReference>
<protein>
    <submittedName>
        <fullName evidence="5">SAM-dependent methyltransferase</fullName>
    </submittedName>
</protein>
<evidence type="ECO:0000256" key="4">
    <source>
        <dbReference type="ARBA" id="ARBA00022691"/>
    </source>
</evidence>
<dbReference type="Proteomes" id="UP000321721">
    <property type="component" value="Unassembled WGS sequence"/>
</dbReference>
<dbReference type="Gene3D" id="3.40.50.150">
    <property type="entry name" value="Vaccinia Virus protein VP39"/>
    <property type="match status" value="1"/>
</dbReference>
<dbReference type="GO" id="GO:0032259">
    <property type="term" value="P:methylation"/>
    <property type="evidence" value="ECO:0007669"/>
    <property type="project" value="UniProtKB-KW"/>
</dbReference>
<organism evidence="5 6">
    <name type="scientific">Vicingus serpentipes</name>
    <dbReference type="NCBI Taxonomy" id="1926625"/>
    <lineage>
        <taxon>Bacteria</taxon>
        <taxon>Pseudomonadati</taxon>
        <taxon>Bacteroidota</taxon>
        <taxon>Flavobacteriia</taxon>
        <taxon>Flavobacteriales</taxon>
        <taxon>Vicingaceae</taxon>
        <taxon>Vicingus</taxon>
    </lineage>
</organism>
<proteinExistence type="predicted"/>
<dbReference type="OrthoDB" id="9778208at2"/>
<dbReference type="RefSeq" id="WP_147097541.1">
    <property type="nucleotide sequence ID" value="NZ_VOOS01000001.1"/>
</dbReference>
<evidence type="ECO:0000256" key="2">
    <source>
        <dbReference type="ARBA" id="ARBA00022603"/>
    </source>
</evidence>
<keyword evidence="6" id="KW-1185">Reference proteome</keyword>